<keyword evidence="6" id="KW-0436">Ligase</keyword>
<evidence type="ECO:0000256" key="3">
    <source>
        <dbReference type="ARBA" id="ARBA00022840"/>
    </source>
</evidence>
<reference evidence="6 7" key="1">
    <citation type="submission" date="2016-05" db="EMBL/GenBank/DDBJ databases">
        <title>Single-cell genome of chain-forming Candidatus Thiomargarita nelsonii and comparison to other large sulfur-oxidizing bacteria.</title>
        <authorList>
            <person name="Winkel M."/>
            <person name="Salman V."/>
            <person name="Woyke T."/>
            <person name="Schulz-Vogt H."/>
            <person name="Richter M."/>
            <person name="Flood B."/>
            <person name="Bailey J."/>
            <person name="Amann R."/>
            <person name="Mussmann M."/>
        </authorList>
    </citation>
    <scope>NUCLEOTIDE SEQUENCE [LARGE SCALE GENOMIC DNA]</scope>
    <source>
        <strain evidence="6 7">THI036</strain>
    </source>
</reference>
<dbReference type="PANTHER" id="PTHR23407">
    <property type="entry name" value="ATPASE INHIBITOR/5-FORMYLTETRAHYDROFOLATE CYCLO-LIGASE"/>
    <property type="match status" value="1"/>
</dbReference>
<feature type="binding site" evidence="4">
    <location>
        <begin position="3"/>
        <end position="7"/>
    </location>
    <ligand>
        <name>ATP</name>
        <dbReference type="ChEBI" id="CHEBI:30616"/>
    </ligand>
</feature>
<dbReference type="GO" id="GO:0035999">
    <property type="term" value="P:tetrahydrofolate interconversion"/>
    <property type="evidence" value="ECO:0007669"/>
    <property type="project" value="TreeGrafter"/>
</dbReference>
<dbReference type="PIRSF" id="PIRSF006806">
    <property type="entry name" value="FTHF_cligase"/>
    <property type="match status" value="1"/>
</dbReference>
<dbReference type="InterPro" id="IPR002698">
    <property type="entry name" value="FTHF_cligase"/>
</dbReference>
<dbReference type="Gene3D" id="3.40.50.10420">
    <property type="entry name" value="NagB/RpiA/CoA transferase-like"/>
    <property type="match status" value="1"/>
</dbReference>
<accession>A0A176S1W9</accession>
<evidence type="ECO:0000313" key="7">
    <source>
        <dbReference type="Proteomes" id="UP000076962"/>
    </source>
</evidence>
<dbReference type="GO" id="GO:0005524">
    <property type="term" value="F:ATP binding"/>
    <property type="evidence" value="ECO:0007669"/>
    <property type="project" value="UniProtKB-KW"/>
</dbReference>
<dbReference type="NCBIfam" id="TIGR02727">
    <property type="entry name" value="MTHFS_bact"/>
    <property type="match status" value="1"/>
</dbReference>
<protein>
    <recommendedName>
        <fullName evidence="5">5-formyltetrahydrofolate cyclo-ligase</fullName>
        <ecNumber evidence="5">6.3.3.2</ecNumber>
    </recommendedName>
</protein>
<dbReference type="SUPFAM" id="SSF100950">
    <property type="entry name" value="NagB/RpiA/CoA transferase-like"/>
    <property type="match status" value="1"/>
</dbReference>
<evidence type="ECO:0000256" key="1">
    <source>
        <dbReference type="ARBA" id="ARBA00010638"/>
    </source>
</evidence>
<dbReference type="EC" id="6.3.3.2" evidence="5"/>
<keyword evidence="7" id="KW-1185">Reference proteome</keyword>
<feature type="binding site" evidence="4">
    <location>
        <position position="56"/>
    </location>
    <ligand>
        <name>substrate</name>
    </ligand>
</feature>
<dbReference type="GO" id="GO:0046872">
    <property type="term" value="F:metal ion binding"/>
    <property type="evidence" value="ECO:0007669"/>
    <property type="project" value="UniProtKB-KW"/>
</dbReference>
<comment type="catalytic activity">
    <reaction evidence="5">
        <text>(6S)-5-formyl-5,6,7,8-tetrahydrofolate + ATP = (6R)-5,10-methenyltetrahydrofolate + ADP + phosphate</text>
        <dbReference type="Rhea" id="RHEA:10488"/>
        <dbReference type="ChEBI" id="CHEBI:30616"/>
        <dbReference type="ChEBI" id="CHEBI:43474"/>
        <dbReference type="ChEBI" id="CHEBI:57455"/>
        <dbReference type="ChEBI" id="CHEBI:57457"/>
        <dbReference type="ChEBI" id="CHEBI:456216"/>
        <dbReference type="EC" id="6.3.3.2"/>
    </reaction>
</comment>
<dbReference type="AlphaFoldDB" id="A0A176S1W9"/>
<dbReference type="InterPro" id="IPR037171">
    <property type="entry name" value="NagB/RpiA_transferase-like"/>
</dbReference>
<keyword evidence="5" id="KW-0479">Metal-binding</keyword>
<feature type="binding site" evidence="4">
    <location>
        <begin position="135"/>
        <end position="143"/>
    </location>
    <ligand>
        <name>ATP</name>
        <dbReference type="ChEBI" id="CHEBI:30616"/>
    </ligand>
</feature>
<gene>
    <name evidence="6" type="ORF">THIOM_002277</name>
</gene>
<name>A0A176S1W9_9GAMM</name>
<keyword evidence="3 4" id="KW-0067">ATP-binding</keyword>
<comment type="similarity">
    <text evidence="1 5">Belongs to the 5-formyltetrahydrofolate cyclo-ligase family.</text>
</comment>
<comment type="cofactor">
    <cofactor evidence="5">
        <name>Mg(2+)</name>
        <dbReference type="ChEBI" id="CHEBI:18420"/>
    </cofactor>
</comment>
<dbReference type="PATRIC" id="fig|1003181.4.peg.3131"/>
<dbReference type="GO" id="GO:0030272">
    <property type="term" value="F:5-formyltetrahydrofolate cyclo-ligase activity"/>
    <property type="evidence" value="ECO:0007669"/>
    <property type="project" value="UniProtKB-EC"/>
</dbReference>
<dbReference type="GO" id="GO:0009396">
    <property type="term" value="P:folic acid-containing compound biosynthetic process"/>
    <property type="evidence" value="ECO:0007669"/>
    <property type="project" value="TreeGrafter"/>
</dbReference>
<dbReference type="Pfam" id="PF01812">
    <property type="entry name" value="5-FTHF_cyc-lig"/>
    <property type="match status" value="1"/>
</dbReference>
<dbReference type="PANTHER" id="PTHR23407:SF1">
    <property type="entry name" value="5-FORMYLTETRAHYDROFOLATE CYCLO-LIGASE"/>
    <property type="match status" value="1"/>
</dbReference>
<proteinExistence type="inferred from homology"/>
<evidence type="ECO:0000313" key="6">
    <source>
        <dbReference type="EMBL" id="OAD21944.1"/>
    </source>
</evidence>
<organism evidence="6 7">
    <name type="scientific">Candidatus Thiomargarita nelsonii</name>
    <dbReference type="NCBI Taxonomy" id="1003181"/>
    <lineage>
        <taxon>Bacteria</taxon>
        <taxon>Pseudomonadati</taxon>
        <taxon>Pseudomonadota</taxon>
        <taxon>Gammaproteobacteria</taxon>
        <taxon>Thiotrichales</taxon>
        <taxon>Thiotrichaceae</taxon>
        <taxon>Thiomargarita</taxon>
    </lineage>
</organism>
<sequence>MTKDKLRKQFLLKRKKLNNLHLQEKSRAISQQFFKFFDLSEIKKLHIFLPILRQNEINTWFIIDEIRQNHSHIIPIISKSMFETYSMESYVLDSNTKIVENDWGIPEPINAIKCPDDTIDIILIPLLCFDKQGFRVGYGKGFYDRFLLNCRKNIIKIGLSLFESVDKIDDVNEYDIRMDFCVMSDRVLLFNN</sequence>
<evidence type="ECO:0000256" key="4">
    <source>
        <dbReference type="PIRSR" id="PIRSR006806-1"/>
    </source>
</evidence>
<evidence type="ECO:0000256" key="5">
    <source>
        <dbReference type="RuleBase" id="RU361279"/>
    </source>
</evidence>
<dbReference type="InterPro" id="IPR024185">
    <property type="entry name" value="FTHF_cligase-like_sf"/>
</dbReference>
<feature type="binding site" evidence="4">
    <location>
        <position position="49"/>
    </location>
    <ligand>
        <name>substrate</name>
    </ligand>
</feature>
<keyword evidence="5" id="KW-0460">Magnesium</keyword>
<dbReference type="Proteomes" id="UP000076962">
    <property type="component" value="Unassembled WGS sequence"/>
</dbReference>
<evidence type="ECO:0000256" key="2">
    <source>
        <dbReference type="ARBA" id="ARBA00022741"/>
    </source>
</evidence>
<dbReference type="EMBL" id="LUTY01001280">
    <property type="protein sequence ID" value="OAD21944.1"/>
    <property type="molecule type" value="Genomic_DNA"/>
</dbReference>
<comment type="caution">
    <text evidence="6">The sequence shown here is derived from an EMBL/GenBank/DDBJ whole genome shotgun (WGS) entry which is preliminary data.</text>
</comment>
<keyword evidence="2 4" id="KW-0547">Nucleotide-binding</keyword>